<keyword evidence="2 7" id="KW-0813">Transport</keyword>
<dbReference type="PANTHER" id="PTHR30614">
    <property type="entry name" value="MEMBRANE COMPONENT OF AMINO ACID ABC TRANSPORTER"/>
    <property type="match status" value="1"/>
</dbReference>
<dbReference type="SMART" id="SM00079">
    <property type="entry name" value="PBPe"/>
    <property type="match status" value="1"/>
</dbReference>
<evidence type="ECO:0000256" key="1">
    <source>
        <dbReference type="ARBA" id="ARBA00004651"/>
    </source>
</evidence>
<feature type="domain" description="ABC transmembrane type-1" evidence="8">
    <location>
        <begin position="340"/>
        <end position="529"/>
    </location>
</feature>
<dbReference type="InterPro" id="IPR035906">
    <property type="entry name" value="MetI-like_sf"/>
</dbReference>
<dbReference type="InterPro" id="IPR001638">
    <property type="entry name" value="Solute-binding_3/MltF_N"/>
</dbReference>
<dbReference type="Gene3D" id="1.10.3720.10">
    <property type="entry name" value="MetI-like"/>
    <property type="match status" value="1"/>
</dbReference>
<protein>
    <submittedName>
        <fullName evidence="9">Glutamine-binding protein glutamine transport system permease protein</fullName>
    </submittedName>
</protein>
<feature type="transmembrane region" description="Helical" evidence="7">
    <location>
        <begin position="344"/>
        <end position="367"/>
    </location>
</feature>
<dbReference type="CDD" id="cd06261">
    <property type="entry name" value="TM_PBP2"/>
    <property type="match status" value="1"/>
</dbReference>
<comment type="similarity">
    <text evidence="7">Belongs to the binding-protein-dependent transport system permease family.</text>
</comment>
<organism evidence="9 10">
    <name type="scientific">Ligilactobacillus agilis DSM 20509</name>
    <dbReference type="NCBI Taxonomy" id="1423718"/>
    <lineage>
        <taxon>Bacteria</taxon>
        <taxon>Bacillati</taxon>
        <taxon>Bacillota</taxon>
        <taxon>Bacilli</taxon>
        <taxon>Lactobacillales</taxon>
        <taxon>Lactobacillaceae</taxon>
        <taxon>Ligilactobacillus</taxon>
    </lineage>
</organism>
<keyword evidence="5 7" id="KW-1133">Transmembrane helix</keyword>
<name>A0A0R2A9C4_9LACO</name>
<dbReference type="EMBL" id="AYYP01000057">
    <property type="protein sequence ID" value="KRM63741.1"/>
    <property type="molecule type" value="Genomic_DNA"/>
</dbReference>
<dbReference type="InterPro" id="IPR010065">
    <property type="entry name" value="AA_ABC_transptr_permease_3TM"/>
</dbReference>
<evidence type="ECO:0000256" key="6">
    <source>
        <dbReference type="ARBA" id="ARBA00023136"/>
    </source>
</evidence>
<dbReference type="GO" id="GO:0006865">
    <property type="term" value="P:amino acid transport"/>
    <property type="evidence" value="ECO:0007669"/>
    <property type="project" value="TreeGrafter"/>
</dbReference>
<dbReference type="Pfam" id="PF00497">
    <property type="entry name" value="SBP_bac_3"/>
    <property type="match status" value="1"/>
</dbReference>
<evidence type="ECO:0000256" key="3">
    <source>
        <dbReference type="ARBA" id="ARBA00022475"/>
    </source>
</evidence>
<reference evidence="9 10" key="1">
    <citation type="journal article" date="2015" name="Genome Announc.">
        <title>Expanding the biotechnology potential of lactobacilli through comparative genomics of 213 strains and associated genera.</title>
        <authorList>
            <person name="Sun Z."/>
            <person name="Harris H.M."/>
            <person name="McCann A."/>
            <person name="Guo C."/>
            <person name="Argimon S."/>
            <person name="Zhang W."/>
            <person name="Yang X."/>
            <person name="Jeffery I.B."/>
            <person name="Cooney J.C."/>
            <person name="Kagawa T.F."/>
            <person name="Liu W."/>
            <person name="Song Y."/>
            <person name="Salvetti E."/>
            <person name="Wrobel A."/>
            <person name="Rasinkangas P."/>
            <person name="Parkhill J."/>
            <person name="Rea M.C."/>
            <person name="O'Sullivan O."/>
            <person name="Ritari J."/>
            <person name="Douillard F.P."/>
            <person name="Paul Ross R."/>
            <person name="Yang R."/>
            <person name="Briner A.E."/>
            <person name="Felis G.E."/>
            <person name="de Vos W.M."/>
            <person name="Barrangou R."/>
            <person name="Klaenhammer T.R."/>
            <person name="Caufield P.W."/>
            <person name="Cui Y."/>
            <person name="Zhang H."/>
            <person name="O'Toole P.W."/>
        </authorList>
    </citation>
    <scope>NUCLEOTIDE SEQUENCE [LARGE SCALE GENOMIC DNA]</scope>
    <source>
        <strain evidence="9 10">DSM 20509</strain>
    </source>
</reference>
<feature type="transmembrane region" description="Helical" evidence="7">
    <location>
        <begin position="508"/>
        <end position="528"/>
    </location>
</feature>
<sequence>MLKLKLVSCFSHLKSGLSPLKIVFSRTKTEYFLVLIRKIWYYEKVLIIYSQREELFMKKIYSSLLLILGALCLFTLVHPDRVAAKTYVIGTDVTYPPFEFANDNNKYVGIDIDLMKTIAKREGFQVKIKALGFNAAVQALESGQIDGVIAGMGITPERRKTFDFSDPYYKTGYVMAVAKNSSISSYKDLKGKRVAIKTGTAAANYAQSIQKKYGFKTVTFDDSDNMYNDVISGNSVACFDDGPVLQYAVKTGTKLKLATKPADGGYYGFAVMKGQNQELLQKFNHGLKQLKADGTYQQIVNKYVGSASINKQKANKAAAHKESTILGLLKQNHGAFLTGLEKTIYLTLVGIFFATIFGIIFGLLGVVPSKFCQGLSSTVIYIFRGLPLLVLALFIYNGVPALTGIKIPAFIAGIITLTLNEGAYTAAFVKGGIESVDVGQMEAARSLGLPYGKAMKRVILPQAIKIMVPSFINQFIITLKDTSILSVIGILELTQTGKIIIARNLQGFRVWAIIGIIYLLVITILTLISKYIEKKLAR</sequence>
<feature type="transmembrane region" description="Helical" evidence="7">
    <location>
        <begin position="379"/>
        <end position="399"/>
    </location>
</feature>
<evidence type="ECO:0000313" key="9">
    <source>
        <dbReference type="EMBL" id="KRM63741.1"/>
    </source>
</evidence>
<evidence type="ECO:0000256" key="7">
    <source>
        <dbReference type="RuleBase" id="RU363032"/>
    </source>
</evidence>
<dbReference type="GO" id="GO:0015276">
    <property type="term" value="F:ligand-gated monoatomic ion channel activity"/>
    <property type="evidence" value="ECO:0007669"/>
    <property type="project" value="InterPro"/>
</dbReference>
<dbReference type="InterPro" id="IPR000515">
    <property type="entry name" value="MetI-like"/>
</dbReference>
<dbReference type="Pfam" id="PF00528">
    <property type="entry name" value="BPD_transp_1"/>
    <property type="match status" value="1"/>
</dbReference>
<comment type="subcellular location">
    <subcellularLocation>
        <location evidence="1 7">Cell membrane</location>
        <topology evidence="1 7">Multi-pass membrane protein</topology>
    </subcellularLocation>
</comment>
<dbReference type="InterPro" id="IPR001320">
    <property type="entry name" value="Iontro_rcpt_C"/>
</dbReference>
<dbReference type="CDD" id="cd13619">
    <property type="entry name" value="PBP2_GlnP"/>
    <property type="match status" value="1"/>
</dbReference>
<dbReference type="Gene3D" id="3.40.190.10">
    <property type="entry name" value="Periplasmic binding protein-like II"/>
    <property type="match status" value="2"/>
</dbReference>
<keyword evidence="4 7" id="KW-0812">Transmembrane</keyword>
<dbReference type="AlphaFoldDB" id="A0A0R2A9C4"/>
<keyword evidence="6 7" id="KW-0472">Membrane</keyword>
<dbReference type="SUPFAM" id="SSF161098">
    <property type="entry name" value="MetI-like"/>
    <property type="match status" value="1"/>
</dbReference>
<dbReference type="SUPFAM" id="SSF53850">
    <property type="entry name" value="Periplasmic binding protein-like II"/>
    <property type="match status" value="1"/>
</dbReference>
<dbReference type="GO" id="GO:0043190">
    <property type="term" value="C:ATP-binding cassette (ABC) transporter complex"/>
    <property type="evidence" value="ECO:0007669"/>
    <property type="project" value="InterPro"/>
</dbReference>
<proteinExistence type="inferred from homology"/>
<dbReference type="InterPro" id="IPR043429">
    <property type="entry name" value="ArtM/GltK/GlnP/TcyL/YhdX-like"/>
</dbReference>
<comment type="caution">
    <text evidence="9">The sequence shown here is derived from an EMBL/GenBank/DDBJ whole genome shotgun (WGS) entry which is preliminary data.</text>
</comment>
<keyword evidence="10" id="KW-1185">Reference proteome</keyword>
<accession>A0A0R2A9C4</accession>
<evidence type="ECO:0000256" key="2">
    <source>
        <dbReference type="ARBA" id="ARBA00022448"/>
    </source>
</evidence>
<evidence type="ECO:0000313" key="10">
    <source>
        <dbReference type="Proteomes" id="UP000051008"/>
    </source>
</evidence>
<evidence type="ECO:0000256" key="4">
    <source>
        <dbReference type="ARBA" id="ARBA00022692"/>
    </source>
</evidence>
<dbReference type="PROSITE" id="PS50928">
    <property type="entry name" value="ABC_TM1"/>
    <property type="match status" value="1"/>
</dbReference>
<evidence type="ECO:0000259" key="8">
    <source>
        <dbReference type="PROSITE" id="PS50928"/>
    </source>
</evidence>
<dbReference type="Proteomes" id="UP000051008">
    <property type="component" value="Unassembled WGS sequence"/>
</dbReference>
<keyword evidence="3" id="KW-1003">Cell membrane</keyword>
<gene>
    <name evidence="9" type="ORF">FC14_GL000198</name>
</gene>
<dbReference type="PATRIC" id="fig|1423718.3.peg.211"/>
<dbReference type="SMART" id="SM00062">
    <property type="entry name" value="PBPb"/>
    <property type="match status" value="1"/>
</dbReference>
<evidence type="ECO:0000256" key="5">
    <source>
        <dbReference type="ARBA" id="ARBA00022989"/>
    </source>
</evidence>
<feature type="transmembrane region" description="Helical" evidence="7">
    <location>
        <begin position="60"/>
        <end position="77"/>
    </location>
</feature>
<dbReference type="NCBIfam" id="TIGR01726">
    <property type="entry name" value="HEQRo_perm_3TM"/>
    <property type="match status" value="1"/>
</dbReference>
<dbReference type="PANTHER" id="PTHR30614:SF46">
    <property type="entry name" value="ABC TRANSPORTER MEMBRANE SPANNING PERMEASE-GLUTAMINE TRANSPORT"/>
    <property type="match status" value="1"/>
</dbReference>